<dbReference type="InterPro" id="IPR053134">
    <property type="entry name" value="RNA-dir_DNA_polymerase"/>
</dbReference>
<sequence>MKDRFPVPLIEDFMDELHASTIFSKLDMQSEFHQLLMAHGEQHKTTFQNHSGHFKYLVMPFGLTDALASFQALMNQVLVAKLLGFDFDIQYKKGSSNMDAYALVSTKDGAELLALVLNNVGIGLVETIQLARQQDPHLKTIITNHQQNQNSHDKYSRIRDELRRKGKLVIGSNPTNKEYIL</sequence>
<evidence type="ECO:0008006" key="3">
    <source>
        <dbReference type="Google" id="ProtNLM"/>
    </source>
</evidence>
<dbReference type="Gene3D" id="3.30.70.270">
    <property type="match status" value="1"/>
</dbReference>
<accession>A0A9D4Y0J6</accession>
<protein>
    <recommendedName>
        <fullName evidence="3">Reverse transcriptase domain-containing protein</fullName>
    </recommendedName>
</protein>
<gene>
    <name evidence="1" type="ORF">KIW84_034383</name>
</gene>
<name>A0A9D4Y0J6_PEA</name>
<evidence type="ECO:0000313" key="1">
    <source>
        <dbReference type="EMBL" id="KAI5429768.1"/>
    </source>
</evidence>
<dbReference type="CDD" id="cd01647">
    <property type="entry name" value="RT_LTR"/>
    <property type="match status" value="1"/>
</dbReference>
<dbReference type="PANTHER" id="PTHR24559:SF450">
    <property type="entry name" value="RNA-DIRECTED DNA POLYMERASE HOMOLOG"/>
    <property type="match status" value="1"/>
</dbReference>
<dbReference type="SUPFAM" id="SSF56672">
    <property type="entry name" value="DNA/RNA polymerases"/>
    <property type="match status" value="1"/>
</dbReference>
<dbReference type="AlphaFoldDB" id="A0A9D4Y0J6"/>
<dbReference type="Gene3D" id="3.10.10.10">
    <property type="entry name" value="HIV Type 1 Reverse Transcriptase, subunit A, domain 1"/>
    <property type="match status" value="1"/>
</dbReference>
<comment type="caution">
    <text evidence="1">The sequence shown here is derived from an EMBL/GenBank/DDBJ whole genome shotgun (WGS) entry which is preliminary data.</text>
</comment>
<dbReference type="InterPro" id="IPR043128">
    <property type="entry name" value="Rev_trsase/Diguanyl_cyclase"/>
</dbReference>
<dbReference type="InterPro" id="IPR043502">
    <property type="entry name" value="DNA/RNA_pol_sf"/>
</dbReference>
<proteinExistence type="predicted"/>
<dbReference type="Proteomes" id="UP001058974">
    <property type="component" value="Chromosome 3"/>
</dbReference>
<organism evidence="1 2">
    <name type="scientific">Pisum sativum</name>
    <name type="common">Garden pea</name>
    <name type="synonym">Lathyrus oleraceus</name>
    <dbReference type="NCBI Taxonomy" id="3888"/>
    <lineage>
        <taxon>Eukaryota</taxon>
        <taxon>Viridiplantae</taxon>
        <taxon>Streptophyta</taxon>
        <taxon>Embryophyta</taxon>
        <taxon>Tracheophyta</taxon>
        <taxon>Spermatophyta</taxon>
        <taxon>Magnoliopsida</taxon>
        <taxon>eudicotyledons</taxon>
        <taxon>Gunneridae</taxon>
        <taxon>Pentapetalae</taxon>
        <taxon>rosids</taxon>
        <taxon>fabids</taxon>
        <taxon>Fabales</taxon>
        <taxon>Fabaceae</taxon>
        <taxon>Papilionoideae</taxon>
        <taxon>50 kb inversion clade</taxon>
        <taxon>NPAAA clade</taxon>
        <taxon>Hologalegina</taxon>
        <taxon>IRL clade</taxon>
        <taxon>Fabeae</taxon>
        <taxon>Lathyrus</taxon>
    </lineage>
</organism>
<dbReference type="Gramene" id="Psat03G0438300-T1">
    <property type="protein sequence ID" value="KAI5429768.1"/>
    <property type="gene ID" value="KIW84_034383"/>
</dbReference>
<evidence type="ECO:0000313" key="2">
    <source>
        <dbReference type="Proteomes" id="UP001058974"/>
    </source>
</evidence>
<keyword evidence="2" id="KW-1185">Reference proteome</keyword>
<reference evidence="1 2" key="1">
    <citation type="journal article" date="2022" name="Nat. Genet.">
        <title>Improved pea reference genome and pan-genome highlight genomic features and evolutionary characteristics.</title>
        <authorList>
            <person name="Yang T."/>
            <person name="Liu R."/>
            <person name="Luo Y."/>
            <person name="Hu S."/>
            <person name="Wang D."/>
            <person name="Wang C."/>
            <person name="Pandey M.K."/>
            <person name="Ge S."/>
            <person name="Xu Q."/>
            <person name="Li N."/>
            <person name="Li G."/>
            <person name="Huang Y."/>
            <person name="Saxena R.K."/>
            <person name="Ji Y."/>
            <person name="Li M."/>
            <person name="Yan X."/>
            <person name="He Y."/>
            <person name="Liu Y."/>
            <person name="Wang X."/>
            <person name="Xiang C."/>
            <person name="Varshney R.K."/>
            <person name="Ding H."/>
            <person name="Gao S."/>
            <person name="Zong X."/>
        </authorList>
    </citation>
    <scope>NUCLEOTIDE SEQUENCE [LARGE SCALE GENOMIC DNA]</scope>
    <source>
        <strain evidence="1 2">cv. Zhongwan 6</strain>
    </source>
</reference>
<dbReference type="PANTHER" id="PTHR24559">
    <property type="entry name" value="TRANSPOSON TY3-I GAG-POL POLYPROTEIN"/>
    <property type="match status" value="1"/>
</dbReference>
<dbReference type="EMBL" id="JAMSHJ010000003">
    <property type="protein sequence ID" value="KAI5429768.1"/>
    <property type="molecule type" value="Genomic_DNA"/>
</dbReference>